<sequence length="108" mass="12240">MTDSSALSDRVLTLPLKGEYFDAIAAGTKPEEFRLANDFWARRIAGREYDRIVLTRGYPKGGGIEGATRLTRQWRGYQVRWITHPHFGPDAVQVFAIDVSTPTRKSEQ</sequence>
<dbReference type="AlphaFoldDB" id="A0AAC9FFM6"/>
<dbReference type="RefSeq" id="WP_054726375.1">
    <property type="nucleotide sequence ID" value="NZ_CP009429.1"/>
</dbReference>
<protein>
    <submittedName>
        <fullName evidence="1">RNA-binding protein</fullName>
    </submittedName>
</protein>
<proteinExistence type="predicted"/>
<reference evidence="2" key="1">
    <citation type="submission" date="2015-11" db="EMBL/GenBank/DDBJ databases">
        <title>Complete genome sequence of a polyethylene-glycol degrader Sphingopyxis macrogoltabida 203N (NBRC 111659).</title>
        <authorList>
            <person name="Yoshiyuki O."/>
            <person name="Shouta N."/>
            <person name="Nagata Y."/>
            <person name="Numata M."/>
            <person name="Tsuchikane K."/>
            <person name="Hosoyama A."/>
            <person name="Yamazoe A."/>
            <person name="Tsuda M."/>
            <person name="Fujita N."/>
            <person name="Kawai F."/>
        </authorList>
    </citation>
    <scope>NUCLEOTIDE SEQUENCE [LARGE SCALE GENOMIC DNA]</scope>
    <source>
        <strain evidence="2">203N</strain>
    </source>
</reference>
<accession>A0AAC9FFM6</accession>
<keyword evidence="2" id="KW-1185">Reference proteome</keyword>
<organism evidence="1 2">
    <name type="scientific">Sphingopyxis macrogoltabida</name>
    <name type="common">Sphingomonas macrogoltabidus</name>
    <dbReference type="NCBI Taxonomy" id="33050"/>
    <lineage>
        <taxon>Bacteria</taxon>
        <taxon>Pseudomonadati</taxon>
        <taxon>Pseudomonadota</taxon>
        <taxon>Alphaproteobacteria</taxon>
        <taxon>Sphingomonadales</taxon>
        <taxon>Sphingomonadaceae</taxon>
        <taxon>Sphingopyxis</taxon>
    </lineage>
</organism>
<dbReference type="EMBL" id="CP013344">
    <property type="protein sequence ID" value="AMU89870.1"/>
    <property type="molecule type" value="Genomic_DNA"/>
</dbReference>
<dbReference type="Proteomes" id="UP000076088">
    <property type="component" value="Chromosome"/>
</dbReference>
<gene>
    <name evidence="1" type="ORF">ATM17_12575</name>
</gene>
<evidence type="ECO:0000313" key="1">
    <source>
        <dbReference type="EMBL" id="AMU89870.1"/>
    </source>
</evidence>
<reference evidence="1 2" key="2">
    <citation type="journal article" date="2016" name="Genome Announc.">
        <title>Complete Genome Sequence of Sphingopyxis macrogoltabida Strain 203N (NBRC 111659), a Polyethylene Glycol Degrader.</title>
        <authorList>
            <person name="Ohtsubo Y."/>
            <person name="Nonoyama S."/>
            <person name="Nagata Y."/>
            <person name="Numata M."/>
            <person name="Tsuchikane K."/>
            <person name="Hosoyama A."/>
            <person name="Yamazoe A."/>
            <person name="Tsuda M."/>
            <person name="Fujita N."/>
            <person name="Kawai F."/>
        </authorList>
    </citation>
    <scope>NUCLEOTIDE SEQUENCE [LARGE SCALE GENOMIC DNA]</scope>
    <source>
        <strain evidence="1 2">203N</strain>
    </source>
</reference>
<evidence type="ECO:0000313" key="2">
    <source>
        <dbReference type="Proteomes" id="UP000076088"/>
    </source>
</evidence>
<name>A0AAC9FFM6_SPHMC</name>
<dbReference type="KEGG" id="smaz:LH19_07255"/>